<dbReference type="CDD" id="cd02440">
    <property type="entry name" value="AdoMet_MTases"/>
    <property type="match status" value="1"/>
</dbReference>
<dbReference type="PANTHER" id="PTHR11061">
    <property type="entry name" value="RNA M5U METHYLTRANSFERASE"/>
    <property type="match status" value="1"/>
</dbReference>
<reference evidence="4" key="1">
    <citation type="journal article" date="2015" name="Proc. Natl. Acad. Sci. U.S.A.">
        <title>Networks of energetic and metabolic interactions define dynamics in microbial communities.</title>
        <authorList>
            <person name="Embree M."/>
            <person name="Liu J.K."/>
            <person name="Al-Bassam M.M."/>
            <person name="Zengler K."/>
        </authorList>
    </citation>
    <scope>NUCLEOTIDE SEQUENCE</scope>
</reference>
<dbReference type="EMBL" id="LNQE01000846">
    <property type="protein sequence ID" value="KUG24471.1"/>
    <property type="molecule type" value="Genomic_DNA"/>
</dbReference>
<comment type="caution">
    <text evidence="4">The sequence shown here is derived from an EMBL/GenBank/DDBJ whole genome shotgun (WGS) entry which is preliminary data.</text>
</comment>
<dbReference type="InterPro" id="IPR030391">
    <property type="entry name" value="MeTrfase_TrmA_CS"/>
</dbReference>
<dbReference type="GO" id="GO:0009451">
    <property type="term" value="P:RNA modification"/>
    <property type="evidence" value="ECO:0007669"/>
    <property type="project" value="UniProtKB-ARBA"/>
</dbReference>
<dbReference type="AlphaFoldDB" id="A0A0W8FUB1"/>
<dbReference type="PROSITE" id="PS51687">
    <property type="entry name" value="SAM_MT_RNA_M5U"/>
    <property type="match status" value="1"/>
</dbReference>
<dbReference type="Gene3D" id="3.40.50.150">
    <property type="entry name" value="Vaccinia Virus protein VP39"/>
    <property type="match status" value="2"/>
</dbReference>
<dbReference type="InterPro" id="IPR010280">
    <property type="entry name" value="U5_MeTrfase_fam"/>
</dbReference>
<dbReference type="PROSITE" id="PS01230">
    <property type="entry name" value="TRMA_1"/>
    <property type="match status" value="1"/>
</dbReference>
<proteinExistence type="predicted"/>
<evidence type="ECO:0000256" key="2">
    <source>
        <dbReference type="ARBA" id="ARBA00022679"/>
    </source>
</evidence>
<dbReference type="PANTHER" id="PTHR11061:SF30">
    <property type="entry name" value="TRNA (URACIL(54)-C(5))-METHYLTRANSFERASE"/>
    <property type="match status" value="1"/>
</dbReference>
<dbReference type="PROSITE" id="PS01231">
    <property type="entry name" value="TRMA_2"/>
    <property type="match status" value="1"/>
</dbReference>
<protein>
    <submittedName>
        <fullName evidence="4">Rna methyltransferase, trma family</fullName>
    </submittedName>
</protein>
<organism evidence="4">
    <name type="scientific">hydrocarbon metagenome</name>
    <dbReference type="NCBI Taxonomy" id="938273"/>
    <lineage>
        <taxon>unclassified sequences</taxon>
        <taxon>metagenomes</taxon>
        <taxon>ecological metagenomes</taxon>
    </lineage>
</organism>
<dbReference type="InterPro" id="IPR030390">
    <property type="entry name" value="MeTrfase_TrmA_AS"/>
</dbReference>
<keyword evidence="1 4" id="KW-0489">Methyltransferase</keyword>
<name>A0A0W8FUB1_9ZZZZ</name>
<evidence type="ECO:0000256" key="3">
    <source>
        <dbReference type="ARBA" id="ARBA00022691"/>
    </source>
</evidence>
<dbReference type="GO" id="GO:0032259">
    <property type="term" value="P:methylation"/>
    <property type="evidence" value="ECO:0007669"/>
    <property type="project" value="UniProtKB-KW"/>
</dbReference>
<evidence type="ECO:0000313" key="4">
    <source>
        <dbReference type="EMBL" id="KUG24471.1"/>
    </source>
</evidence>
<keyword evidence="3" id="KW-0949">S-adenosyl-L-methionine</keyword>
<evidence type="ECO:0000256" key="1">
    <source>
        <dbReference type="ARBA" id="ARBA00022603"/>
    </source>
</evidence>
<dbReference type="GO" id="GO:0008757">
    <property type="term" value="F:S-adenosylmethionine-dependent methyltransferase activity"/>
    <property type="evidence" value="ECO:0007669"/>
    <property type="project" value="UniProtKB-ARBA"/>
</dbReference>
<dbReference type="GO" id="GO:0008173">
    <property type="term" value="F:RNA methyltransferase activity"/>
    <property type="evidence" value="ECO:0007669"/>
    <property type="project" value="InterPro"/>
</dbReference>
<gene>
    <name evidence="4" type="ORF">ASZ90_005726</name>
</gene>
<dbReference type="Gene3D" id="2.40.50.1070">
    <property type="match status" value="1"/>
</dbReference>
<dbReference type="Pfam" id="PF05958">
    <property type="entry name" value="tRNA_U5-meth_tr"/>
    <property type="match status" value="1"/>
</dbReference>
<dbReference type="InterPro" id="IPR029063">
    <property type="entry name" value="SAM-dependent_MTases_sf"/>
</dbReference>
<keyword evidence="2 4" id="KW-0808">Transferase</keyword>
<dbReference type="GO" id="GO:0006396">
    <property type="term" value="P:RNA processing"/>
    <property type="evidence" value="ECO:0007669"/>
    <property type="project" value="InterPro"/>
</dbReference>
<dbReference type="SUPFAM" id="SSF53335">
    <property type="entry name" value="S-adenosyl-L-methionine-dependent methyltransferases"/>
    <property type="match status" value="1"/>
</dbReference>
<sequence length="306" mass="34705">MNYEHQLKIKKNQVEEAFWKIGKNSSPPVLEPIAASKIYHYRGKAQYHAKNTANGWQIGFWDVSGGRLVNIEHCEIMEETINEKTNILRENKQLRNIQDDQLTIWSDFFTDQANKKESIVRVVKGKNFLVPRDGFFQANLYLTDQLVDEVCRFAAIGEVDTVVDAYSGSGLFSVFLSPFAKNIVGIEVNEKSVKYARINARNSGLQNVKFICGDVGDVLQKKTITSDEKISLIILDPPRSGCEEKVLKAIVDLQPLKIIYVSCNPATQARDAKYLNLYGYNLLSLLPIDMFPQTEHIEVIGVMERL</sequence>
<accession>A0A0W8FUB1</accession>